<gene>
    <name evidence="1" type="ORF">SAMN05443549_11320</name>
</gene>
<dbReference type="Proteomes" id="UP000184516">
    <property type="component" value="Unassembled WGS sequence"/>
</dbReference>
<dbReference type="EMBL" id="FQWB01000013">
    <property type="protein sequence ID" value="SHH05094.1"/>
    <property type="molecule type" value="Genomic_DNA"/>
</dbReference>
<accession>A0A1M5PT95</accession>
<dbReference type="AlphaFoldDB" id="A0A1M5PT95"/>
<protein>
    <submittedName>
        <fullName evidence="1">Uncharacterized protein</fullName>
    </submittedName>
</protein>
<sequence>MESPGIEPGSKQATKELSTRLFPDWIFDFVLGQKQPHIAYLL</sequence>
<evidence type="ECO:0000313" key="1">
    <source>
        <dbReference type="EMBL" id="SHH05094.1"/>
    </source>
</evidence>
<evidence type="ECO:0000313" key="2">
    <source>
        <dbReference type="Proteomes" id="UP000184516"/>
    </source>
</evidence>
<reference evidence="2" key="1">
    <citation type="submission" date="2016-11" db="EMBL/GenBank/DDBJ databases">
        <authorList>
            <person name="Varghese N."/>
            <person name="Submissions S."/>
        </authorList>
    </citation>
    <scope>NUCLEOTIDE SEQUENCE [LARGE SCALE GENOMIC DNA]</scope>
    <source>
        <strain evidence="2">DSM 19978</strain>
    </source>
</reference>
<proteinExistence type="predicted"/>
<keyword evidence="2" id="KW-1185">Reference proteome</keyword>
<organism evidence="1 2">
    <name type="scientific">Flavobacterium fluvii</name>
    <dbReference type="NCBI Taxonomy" id="468056"/>
    <lineage>
        <taxon>Bacteria</taxon>
        <taxon>Pseudomonadati</taxon>
        <taxon>Bacteroidota</taxon>
        <taxon>Flavobacteriia</taxon>
        <taxon>Flavobacteriales</taxon>
        <taxon>Flavobacteriaceae</taxon>
        <taxon>Flavobacterium</taxon>
    </lineage>
</organism>
<name>A0A1M5PT95_9FLAO</name>